<proteinExistence type="predicted"/>
<comment type="caution">
    <text evidence="2">The sequence shown here is derived from an EMBL/GenBank/DDBJ whole genome shotgun (WGS) entry which is preliminary data.</text>
</comment>
<dbReference type="InterPro" id="IPR029058">
    <property type="entry name" value="AB_hydrolase_fold"/>
</dbReference>
<dbReference type="SUPFAM" id="SSF53474">
    <property type="entry name" value="alpha/beta-Hydrolases"/>
    <property type="match status" value="1"/>
</dbReference>
<evidence type="ECO:0000259" key="1">
    <source>
        <dbReference type="Pfam" id="PF12146"/>
    </source>
</evidence>
<name>A0A4R6MZQ9_9BURK</name>
<dbReference type="Pfam" id="PF12146">
    <property type="entry name" value="Hydrolase_4"/>
    <property type="match status" value="1"/>
</dbReference>
<evidence type="ECO:0000313" key="2">
    <source>
        <dbReference type="EMBL" id="TDP06331.1"/>
    </source>
</evidence>
<dbReference type="InterPro" id="IPR022742">
    <property type="entry name" value="Hydrolase_4"/>
</dbReference>
<protein>
    <recommendedName>
        <fullName evidence="1">Serine aminopeptidase S33 domain-containing protein</fullName>
    </recommendedName>
</protein>
<dbReference type="GO" id="GO:0052689">
    <property type="term" value="F:carboxylic ester hydrolase activity"/>
    <property type="evidence" value="ECO:0007669"/>
    <property type="project" value="TreeGrafter"/>
</dbReference>
<reference evidence="2 3" key="1">
    <citation type="submission" date="2019-03" db="EMBL/GenBank/DDBJ databases">
        <title>Genomic Encyclopedia of Type Strains, Phase IV (KMG-IV): sequencing the most valuable type-strain genomes for metagenomic binning, comparative biology and taxonomic classification.</title>
        <authorList>
            <person name="Goeker M."/>
        </authorList>
    </citation>
    <scope>NUCLEOTIDE SEQUENCE [LARGE SCALE GENOMIC DNA]</scope>
    <source>
        <strain evidence="2 3">DSM 25082</strain>
    </source>
</reference>
<dbReference type="EMBL" id="SNXE01000009">
    <property type="protein sequence ID" value="TDP06331.1"/>
    <property type="molecule type" value="Genomic_DNA"/>
</dbReference>
<gene>
    <name evidence="2" type="ORF">DFR39_1094</name>
</gene>
<keyword evidence="3" id="KW-1185">Reference proteome</keyword>
<dbReference type="Gene3D" id="3.40.50.1820">
    <property type="entry name" value="alpha/beta hydrolase"/>
    <property type="match status" value="1"/>
</dbReference>
<sequence length="304" mass="33122">MRSRRIMERVYGALLLLTSLLLLPAYAQLTSSPVAPEPESVVDVQFRNGDTTLAGAIVSPAKIIAGAVIVHGSGKETRNLDLARALAQRGVATLTYDKRGTGKSGGTYMGPEVGTNNVDTANLELLADDANAALKELSRRVSSPRTPLGLMGISQAGWIIPIAAARSPDVKFMVIWSGPMVTTLEQLRFQFFADGREDFWKKNTQARIREHIRSGPDRYQFTATDPTTSLQKLSIPGLWLYGRQDLNVPASLSIERLELLASTGKRFEHIEFPDAGHQLPVDAALSASMSWLQRTVISTPPQGK</sequence>
<dbReference type="Proteomes" id="UP000295357">
    <property type="component" value="Unassembled WGS sequence"/>
</dbReference>
<dbReference type="PANTHER" id="PTHR43265:SF1">
    <property type="entry name" value="ESTERASE ESTD"/>
    <property type="match status" value="1"/>
</dbReference>
<organism evidence="2 3">
    <name type="scientific">Roseateles asaccharophilus</name>
    <dbReference type="NCBI Taxonomy" id="582607"/>
    <lineage>
        <taxon>Bacteria</taxon>
        <taxon>Pseudomonadati</taxon>
        <taxon>Pseudomonadota</taxon>
        <taxon>Betaproteobacteria</taxon>
        <taxon>Burkholderiales</taxon>
        <taxon>Sphaerotilaceae</taxon>
        <taxon>Roseateles</taxon>
    </lineage>
</organism>
<dbReference type="AlphaFoldDB" id="A0A4R6MZQ9"/>
<feature type="domain" description="Serine aminopeptidase S33" evidence="1">
    <location>
        <begin position="68"/>
        <end position="185"/>
    </location>
</feature>
<evidence type="ECO:0000313" key="3">
    <source>
        <dbReference type="Proteomes" id="UP000295357"/>
    </source>
</evidence>
<dbReference type="InterPro" id="IPR053145">
    <property type="entry name" value="AB_hydrolase_Est10"/>
</dbReference>
<accession>A0A4R6MZQ9</accession>
<dbReference type="PANTHER" id="PTHR43265">
    <property type="entry name" value="ESTERASE ESTD"/>
    <property type="match status" value="1"/>
</dbReference>